<proteinExistence type="predicted"/>
<evidence type="ECO:0000256" key="1">
    <source>
        <dbReference type="SAM" id="MobiDB-lite"/>
    </source>
</evidence>
<protein>
    <submittedName>
        <fullName evidence="2">Uncharacterized protein</fullName>
    </submittedName>
</protein>
<organism evidence="2 3">
    <name type="scientific">Pomacea canaliculata</name>
    <name type="common">Golden apple snail</name>
    <dbReference type="NCBI Taxonomy" id="400727"/>
    <lineage>
        <taxon>Eukaryota</taxon>
        <taxon>Metazoa</taxon>
        <taxon>Spiralia</taxon>
        <taxon>Lophotrochozoa</taxon>
        <taxon>Mollusca</taxon>
        <taxon>Gastropoda</taxon>
        <taxon>Caenogastropoda</taxon>
        <taxon>Architaenioglossa</taxon>
        <taxon>Ampullarioidea</taxon>
        <taxon>Ampullariidae</taxon>
        <taxon>Pomacea</taxon>
    </lineage>
</organism>
<keyword evidence="3" id="KW-1185">Reference proteome</keyword>
<sequence length="155" mass="18571">MSCVTRLPLLTSFHDTSDRPHHKFNVQFLRDRKKQNEFNCEVKNRFATLEGLLEETVSNHWTGLQETWKNAFTHVLGKKGKQHKEWLTLGTWQKIEKRKELKQKINQCQDQQEKDELRAKYWEINKEVKKSARDDKIETVRTQDGRRGRTSSFEK</sequence>
<reference evidence="2 3" key="1">
    <citation type="submission" date="2018-04" db="EMBL/GenBank/DDBJ databases">
        <title>The genome of golden apple snail Pomacea canaliculata provides insight into stress tolerance and invasive adaptation.</title>
        <authorList>
            <person name="Liu C."/>
            <person name="Liu B."/>
            <person name="Ren Y."/>
            <person name="Zhang Y."/>
            <person name="Wang H."/>
            <person name="Li S."/>
            <person name="Jiang F."/>
            <person name="Yin L."/>
            <person name="Zhang G."/>
            <person name="Qian W."/>
            <person name="Fan W."/>
        </authorList>
    </citation>
    <scope>NUCLEOTIDE SEQUENCE [LARGE SCALE GENOMIC DNA]</scope>
    <source>
        <strain evidence="2">SZHN2017</strain>
        <tissue evidence="2">Muscle</tissue>
    </source>
</reference>
<evidence type="ECO:0000313" key="3">
    <source>
        <dbReference type="Proteomes" id="UP000245119"/>
    </source>
</evidence>
<dbReference type="EMBL" id="PZQS01000001">
    <property type="protein sequence ID" value="PVD38168.1"/>
    <property type="molecule type" value="Genomic_DNA"/>
</dbReference>
<dbReference type="Proteomes" id="UP000245119">
    <property type="component" value="Linkage Group LG1"/>
</dbReference>
<accession>A0A2T7PXN8</accession>
<comment type="caution">
    <text evidence="2">The sequence shown here is derived from an EMBL/GenBank/DDBJ whole genome shotgun (WGS) entry which is preliminary data.</text>
</comment>
<dbReference type="AlphaFoldDB" id="A0A2T7PXN8"/>
<evidence type="ECO:0000313" key="2">
    <source>
        <dbReference type="EMBL" id="PVD38168.1"/>
    </source>
</evidence>
<gene>
    <name evidence="2" type="ORF">C0Q70_00779</name>
</gene>
<name>A0A2T7PXN8_POMCA</name>
<feature type="region of interest" description="Disordered" evidence="1">
    <location>
        <begin position="131"/>
        <end position="155"/>
    </location>
</feature>